<dbReference type="InterPro" id="IPR052019">
    <property type="entry name" value="F420H2_bilvrd_red/Heme_oxyg"/>
</dbReference>
<dbReference type="GO" id="GO:0016627">
    <property type="term" value="F:oxidoreductase activity, acting on the CH-CH group of donors"/>
    <property type="evidence" value="ECO:0007669"/>
    <property type="project" value="TreeGrafter"/>
</dbReference>
<dbReference type="PANTHER" id="PTHR35176:SF6">
    <property type="entry name" value="HEME OXYGENASE HI_0854-RELATED"/>
    <property type="match status" value="1"/>
</dbReference>
<comment type="caution">
    <text evidence="3">The sequence shown here is derived from an EMBL/GenBank/DDBJ whole genome shotgun (WGS) entry which is preliminary data.</text>
</comment>
<feature type="domain" description="Pyridoxamine 5'-phosphate oxidase N-terminal" evidence="2">
    <location>
        <begin position="4"/>
        <end position="127"/>
    </location>
</feature>
<proteinExistence type="predicted"/>
<organism evidence="3 4">
    <name type="scientific">Thermomonospora umbrina</name>
    <dbReference type="NCBI Taxonomy" id="111806"/>
    <lineage>
        <taxon>Bacteria</taxon>
        <taxon>Bacillati</taxon>
        <taxon>Actinomycetota</taxon>
        <taxon>Actinomycetes</taxon>
        <taxon>Streptosporangiales</taxon>
        <taxon>Thermomonosporaceae</taxon>
        <taxon>Thermomonospora</taxon>
    </lineage>
</organism>
<dbReference type="InterPro" id="IPR019920">
    <property type="entry name" value="F420-binding_dom_put"/>
</dbReference>
<evidence type="ECO:0000313" key="3">
    <source>
        <dbReference type="EMBL" id="REF00043.1"/>
    </source>
</evidence>
<dbReference type="Gene3D" id="2.30.110.10">
    <property type="entry name" value="Electron Transport, Fmn-binding Protein, Chain A"/>
    <property type="match status" value="1"/>
</dbReference>
<protein>
    <submittedName>
        <fullName evidence="3">PPOX class probable F420-dependent enzyme</fullName>
    </submittedName>
</protein>
<keyword evidence="1" id="KW-0560">Oxidoreductase</keyword>
<evidence type="ECO:0000259" key="2">
    <source>
        <dbReference type="Pfam" id="PF01243"/>
    </source>
</evidence>
<dbReference type="PANTHER" id="PTHR35176">
    <property type="entry name" value="HEME OXYGENASE HI_0854-RELATED"/>
    <property type="match status" value="1"/>
</dbReference>
<dbReference type="EMBL" id="QTTT01000001">
    <property type="protein sequence ID" value="REF00043.1"/>
    <property type="molecule type" value="Genomic_DNA"/>
</dbReference>
<dbReference type="RefSeq" id="WP_116025250.1">
    <property type="nucleotide sequence ID" value="NZ_QTTT01000001.1"/>
</dbReference>
<dbReference type="NCBIfam" id="TIGR03618">
    <property type="entry name" value="Rv1155_F420"/>
    <property type="match status" value="1"/>
</dbReference>
<dbReference type="InterPro" id="IPR011576">
    <property type="entry name" value="Pyridox_Oxase_N"/>
</dbReference>
<accession>A0A3D9SVR5</accession>
<dbReference type="SUPFAM" id="SSF50475">
    <property type="entry name" value="FMN-binding split barrel"/>
    <property type="match status" value="1"/>
</dbReference>
<dbReference type="Pfam" id="PF01243">
    <property type="entry name" value="PNPOx_N"/>
    <property type="match status" value="1"/>
</dbReference>
<gene>
    <name evidence="3" type="ORF">DFJ69_5565</name>
</gene>
<dbReference type="GO" id="GO:0070967">
    <property type="term" value="F:coenzyme F420 binding"/>
    <property type="evidence" value="ECO:0007669"/>
    <property type="project" value="TreeGrafter"/>
</dbReference>
<dbReference type="AlphaFoldDB" id="A0A3D9SVR5"/>
<dbReference type="OrthoDB" id="162914at2"/>
<dbReference type="GO" id="GO:0005829">
    <property type="term" value="C:cytosol"/>
    <property type="evidence" value="ECO:0007669"/>
    <property type="project" value="TreeGrafter"/>
</dbReference>
<evidence type="ECO:0000313" key="4">
    <source>
        <dbReference type="Proteomes" id="UP000256661"/>
    </source>
</evidence>
<name>A0A3D9SVR5_9ACTN</name>
<keyword evidence="4" id="KW-1185">Reference proteome</keyword>
<evidence type="ECO:0000256" key="1">
    <source>
        <dbReference type="ARBA" id="ARBA00023002"/>
    </source>
</evidence>
<sequence>MGKLTDDAKALLRRPLHGWATTVRPDGSLHSTVVWVDVDGDEVIVNTAVGRAKDRHLKNDPRLSVSVLDPDDDYHYVSVSGTVTLELEGADKIIDRLAKKYLDADSYPFRKEGEQRVTVRLAPEQVVYSAGGS</sequence>
<dbReference type="InterPro" id="IPR012349">
    <property type="entry name" value="Split_barrel_FMN-bd"/>
</dbReference>
<dbReference type="Proteomes" id="UP000256661">
    <property type="component" value="Unassembled WGS sequence"/>
</dbReference>
<reference evidence="3 4" key="1">
    <citation type="submission" date="2018-08" db="EMBL/GenBank/DDBJ databases">
        <title>Sequencing the genomes of 1000 actinobacteria strains.</title>
        <authorList>
            <person name="Klenk H.-P."/>
        </authorList>
    </citation>
    <scope>NUCLEOTIDE SEQUENCE [LARGE SCALE GENOMIC DNA]</scope>
    <source>
        <strain evidence="3 4">DSM 43927</strain>
    </source>
</reference>